<dbReference type="Gene3D" id="1.20.1250.20">
    <property type="entry name" value="MFS general substrate transporter like domains"/>
    <property type="match status" value="2"/>
</dbReference>
<organism evidence="5 6">
    <name type="scientific">Pseudopithomyces chartarum</name>
    <dbReference type="NCBI Taxonomy" id="1892770"/>
    <lineage>
        <taxon>Eukaryota</taxon>
        <taxon>Fungi</taxon>
        <taxon>Dikarya</taxon>
        <taxon>Ascomycota</taxon>
        <taxon>Pezizomycotina</taxon>
        <taxon>Dothideomycetes</taxon>
        <taxon>Pleosporomycetidae</taxon>
        <taxon>Pleosporales</taxon>
        <taxon>Massarineae</taxon>
        <taxon>Didymosphaeriaceae</taxon>
        <taxon>Pseudopithomyces</taxon>
    </lineage>
</organism>
<accession>A0AAN6M384</accession>
<dbReference type="InterPro" id="IPR011701">
    <property type="entry name" value="MFS"/>
</dbReference>
<feature type="region of interest" description="Disordered" evidence="3">
    <location>
        <begin position="1"/>
        <end position="32"/>
    </location>
</feature>
<dbReference type="AlphaFoldDB" id="A0AAN6M384"/>
<evidence type="ECO:0000313" key="5">
    <source>
        <dbReference type="EMBL" id="KAK3214440.1"/>
    </source>
</evidence>
<evidence type="ECO:0008006" key="7">
    <source>
        <dbReference type="Google" id="ProtNLM"/>
    </source>
</evidence>
<dbReference type="InterPro" id="IPR029044">
    <property type="entry name" value="Nucleotide-diphossugar_trans"/>
</dbReference>
<dbReference type="InterPro" id="IPR007577">
    <property type="entry name" value="GlycoTrfase_DXD_sugar-bd_CS"/>
</dbReference>
<protein>
    <recommendedName>
        <fullName evidence="7">Major facilitator superfamily (MFS) profile domain-containing protein</fullName>
    </recommendedName>
</protein>
<dbReference type="GO" id="GO:0006487">
    <property type="term" value="P:protein N-linked glycosylation"/>
    <property type="evidence" value="ECO:0007669"/>
    <property type="project" value="TreeGrafter"/>
</dbReference>
<dbReference type="SUPFAM" id="SSF53448">
    <property type="entry name" value="Nucleotide-diphospho-sugar transferases"/>
    <property type="match status" value="1"/>
</dbReference>
<dbReference type="GO" id="GO:0000009">
    <property type="term" value="F:alpha-1,6-mannosyltransferase activity"/>
    <property type="evidence" value="ECO:0007669"/>
    <property type="project" value="InterPro"/>
</dbReference>
<feature type="transmembrane region" description="Helical" evidence="4">
    <location>
        <begin position="204"/>
        <end position="224"/>
    </location>
</feature>
<dbReference type="Pfam" id="PF07690">
    <property type="entry name" value="MFS_1"/>
    <property type="match status" value="1"/>
</dbReference>
<evidence type="ECO:0000256" key="1">
    <source>
        <dbReference type="ARBA" id="ARBA00004141"/>
    </source>
</evidence>
<dbReference type="PANTHER" id="PTHR31834">
    <property type="entry name" value="INITIATION-SPECIFIC ALPHA-1,6-MANNOSYLTRANSFERASE"/>
    <property type="match status" value="1"/>
</dbReference>
<keyword evidence="4" id="KW-0472">Membrane</keyword>
<reference evidence="5 6" key="1">
    <citation type="submission" date="2021-02" db="EMBL/GenBank/DDBJ databases">
        <title>Genome assembly of Pseudopithomyces chartarum.</title>
        <authorList>
            <person name="Jauregui R."/>
            <person name="Singh J."/>
            <person name="Voisey C."/>
        </authorList>
    </citation>
    <scope>NUCLEOTIDE SEQUENCE [LARGE SCALE GENOMIC DNA]</scope>
    <source>
        <strain evidence="5 6">AGR01</strain>
    </source>
</reference>
<evidence type="ECO:0000256" key="2">
    <source>
        <dbReference type="ARBA" id="ARBA00009003"/>
    </source>
</evidence>
<feature type="transmembrane region" description="Helical" evidence="4">
    <location>
        <begin position="245"/>
        <end position="269"/>
    </location>
</feature>
<evidence type="ECO:0000256" key="4">
    <source>
        <dbReference type="SAM" id="Phobius"/>
    </source>
</evidence>
<dbReference type="InterPro" id="IPR039367">
    <property type="entry name" value="Och1-like"/>
</dbReference>
<dbReference type="Proteomes" id="UP001280581">
    <property type="component" value="Unassembled WGS sequence"/>
</dbReference>
<feature type="transmembrane region" description="Helical" evidence="4">
    <location>
        <begin position="121"/>
        <end position="140"/>
    </location>
</feature>
<comment type="caution">
    <text evidence="5">The sequence shown here is derived from an EMBL/GenBank/DDBJ whole genome shotgun (WGS) entry which is preliminary data.</text>
</comment>
<feature type="transmembrane region" description="Helical" evidence="4">
    <location>
        <begin position="289"/>
        <end position="310"/>
    </location>
</feature>
<dbReference type="PANTHER" id="PTHR31834:SF8">
    <property type="entry name" value="TRANSFERASE, PUTATIVE (AFU_ORTHOLOGUE AFUA_6G14040)-RELATED"/>
    <property type="match status" value="1"/>
</dbReference>
<feature type="compositionally biased region" description="Basic and acidic residues" evidence="3">
    <location>
        <begin position="1"/>
        <end position="11"/>
    </location>
</feature>
<feature type="transmembrane region" description="Helical" evidence="4">
    <location>
        <begin position="84"/>
        <end position="109"/>
    </location>
</feature>
<feature type="transmembrane region" description="Helical" evidence="4">
    <location>
        <begin position="317"/>
        <end position="337"/>
    </location>
</feature>
<dbReference type="EMBL" id="WVTA01000003">
    <property type="protein sequence ID" value="KAK3214440.1"/>
    <property type="molecule type" value="Genomic_DNA"/>
</dbReference>
<comment type="subcellular location">
    <subcellularLocation>
        <location evidence="1">Membrane</location>
        <topology evidence="1">Multi-pass membrane protein</topology>
    </subcellularLocation>
</comment>
<keyword evidence="4" id="KW-1133">Transmembrane helix</keyword>
<keyword evidence="4" id="KW-0812">Transmembrane</keyword>
<dbReference type="GO" id="GO:0022857">
    <property type="term" value="F:transmembrane transporter activity"/>
    <property type="evidence" value="ECO:0007669"/>
    <property type="project" value="InterPro"/>
</dbReference>
<name>A0AAN6M384_9PLEO</name>
<dbReference type="GO" id="GO:0000136">
    <property type="term" value="C:mannan polymerase complex"/>
    <property type="evidence" value="ECO:0007669"/>
    <property type="project" value="TreeGrafter"/>
</dbReference>
<evidence type="ECO:0000256" key="3">
    <source>
        <dbReference type="SAM" id="MobiDB-lite"/>
    </source>
</evidence>
<dbReference type="SUPFAM" id="SSF103473">
    <property type="entry name" value="MFS general substrate transporter"/>
    <property type="match status" value="1"/>
</dbReference>
<comment type="similarity">
    <text evidence="2">Belongs to the glycosyltransferase 32 family.</text>
</comment>
<keyword evidence="6" id="KW-1185">Reference proteome</keyword>
<dbReference type="InterPro" id="IPR036259">
    <property type="entry name" value="MFS_trans_sf"/>
</dbReference>
<dbReference type="Gene3D" id="3.90.550.20">
    <property type="match status" value="1"/>
</dbReference>
<proteinExistence type="inferred from homology"/>
<dbReference type="Pfam" id="PF04488">
    <property type="entry name" value="Gly_transf_sug"/>
    <property type="match status" value="1"/>
</dbReference>
<sequence length="848" mass="94261">MATPTESHELSPIRTQPFESSHDFEPHGPQAEALPPADGGHRAWLFLAVCFTLEAVVWGFPYSYGIFQDYYTRSEQFKNDTKGLAAIGTTATGIMYFASPVVIAFIGYFPHRVRLLSSLGLFFMILGIVCASFANTIWQLILTQGVLYGAGGSMLYLPAIVYLDEWFIRRKGLAFGIMWAGTGTSGMVVPLLMTWLLGDYGFRTALRIWAVISTILLLPALFFLRSRLPVQRPVAGTSFRRRIDFSFCTTKLFLVLQLGNIMQGLGYFIPSIYLPTYAKAIGLSNEASSVTLSLINAAAVVGNIAVGALVDRVDINTAIVIPSVAATVACFVVWGLSTSLAPLYVFAIMYGASAGGYSATWPGITMAIRDRCRDENGVSIPMNPTHQIHPSPPSLDSQIQTLRLHADTLQTSLFELVDSANNLHFTSLDAETTSLPPHIAQQRKLQLATQIRALEAQEDLTNASLSKWKKELDDYWEAYAISSCRALCDAVMEKLPRELRTMVCEMVWGVTEHVITSWVMNRAGPAITDAAMEIESWGERGMAHCLDTRLWGTRTPTTQTAGRECPSQDANKVGVSGLMQASCTTFDGLNAKSFPRKLWQSWKDDAEDPTDRTKGLGHQWRTINPEFRYERITDFNEDAFVIDNFPKVVADLFTSLDNAVMKADYLRYLILLKEGGVWADIDVKARKPVKDWIPEEYRDKVNIIIGVERDHNKDRIWSDQPYSIQLAQFVMMAKPGHPIIENLVQLTEKNLRKLVAAKKASESASFPDIMGTTGPWTFTKVFMDYFTEITGVKHNGDEMALMDKPMLIGDVLVMPKISFGSLGDVSDDDPGVLTKHFFIGSWLCKGGR</sequence>
<evidence type="ECO:0000313" key="6">
    <source>
        <dbReference type="Proteomes" id="UP001280581"/>
    </source>
</evidence>
<feature type="transmembrane region" description="Helical" evidence="4">
    <location>
        <begin position="43"/>
        <end position="64"/>
    </location>
</feature>
<feature type="transmembrane region" description="Helical" evidence="4">
    <location>
        <begin position="175"/>
        <end position="198"/>
    </location>
</feature>
<gene>
    <name evidence="5" type="ORF">GRF29_19g181561</name>
</gene>
<feature type="transmembrane region" description="Helical" evidence="4">
    <location>
        <begin position="146"/>
        <end position="163"/>
    </location>
</feature>